<dbReference type="AlphaFoldDB" id="A0A6A6U7L8"/>
<gene>
    <name evidence="1" type="ORF">BT63DRAFT_458051</name>
</gene>
<sequence>MGAVSEILRFVLPRTTSSNAAFSEVRRLVAANGLGTSQYFGYIMEDEGFPRPKAENFMCWYIEWPNNSSFRNNEEFRSKLVKLSVKEPRLLRFQFQETKSNELTRALESSACQFAVINLAQNAPRGRRDFEKSMEKTFTDCYFAEGFEGGGWGYAQNTNDADGEEMNTSDSTLPDDKRMLAYYMIGWKSLADHHAYAKTELYDEEIDKLMPYFGPGTGAFYVKFEKHE</sequence>
<proteinExistence type="predicted"/>
<dbReference type="Proteomes" id="UP000799302">
    <property type="component" value="Unassembled WGS sequence"/>
</dbReference>
<evidence type="ECO:0000313" key="1">
    <source>
        <dbReference type="EMBL" id="KAF2667088.1"/>
    </source>
</evidence>
<dbReference type="OrthoDB" id="2824656at2759"/>
<protein>
    <submittedName>
        <fullName evidence="1">Uncharacterized protein</fullName>
    </submittedName>
</protein>
<name>A0A6A6U7L8_9PEZI</name>
<organism evidence="1 2">
    <name type="scientific">Microthyrium microscopicum</name>
    <dbReference type="NCBI Taxonomy" id="703497"/>
    <lineage>
        <taxon>Eukaryota</taxon>
        <taxon>Fungi</taxon>
        <taxon>Dikarya</taxon>
        <taxon>Ascomycota</taxon>
        <taxon>Pezizomycotina</taxon>
        <taxon>Dothideomycetes</taxon>
        <taxon>Dothideomycetes incertae sedis</taxon>
        <taxon>Microthyriales</taxon>
        <taxon>Microthyriaceae</taxon>
        <taxon>Microthyrium</taxon>
    </lineage>
</organism>
<accession>A0A6A6U7L8</accession>
<reference evidence="1" key="1">
    <citation type="journal article" date="2020" name="Stud. Mycol.">
        <title>101 Dothideomycetes genomes: a test case for predicting lifestyles and emergence of pathogens.</title>
        <authorList>
            <person name="Haridas S."/>
            <person name="Albert R."/>
            <person name="Binder M."/>
            <person name="Bloem J."/>
            <person name="Labutti K."/>
            <person name="Salamov A."/>
            <person name="Andreopoulos B."/>
            <person name="Baker S."/>
            <person name="Barry K."/>
            <person name="Bills G."/>
            <person name="Bluhm B."/>
            <person name="Cannon C."/>
            <person name="Castanera R."/>
            <person name="Culley D."/>
            <person name="Daum C."/>
            <person name="Ezra D."/>
            <person name="Gonzalez J."/>
            <person name="Henrissat B."/>
            <person name="Kuo A."/>
            <person name="Liang C."/>
            <person name="Lipzen A."/>
            <person name="Lutzoni F."/>
            <person name="Magnuson J."/>
            <person name="Mondo S."/>
            <person name="Nolan M."/>
            <person name="Ohm R."/>
            <person name="Pangilinan J."/>
            <person name="Park H.-J."/>
            <person name="Ramirez L."/>
            <person name="Alfaro M."/>
            <person name="Sun H."/>
            <person name="Tritt A."/>
            <person name="Yoshinaga Y."/>
            <person name="Zwiers L.-H."/>
            <person name="Turgeon B."/>
            <person name="Goodwin S."/>
            <person name="Spatafora J."/>
            <person name="Crous P."/>
            <person name="Grigoriev I."/>
        </authorList>
    </citation>
    <scope>NUCLEOTIDE SEQUENCE</scope>
    <source>
        <strain evidence="1">CBS 115976</strain>
    </source>
</reference>
<keyword evidence="2" id="KW-1185">Reference proteome</keyword>
<dbReference type="EMBL" id="MU004238">
    <property type="protein sequence ID" value="KAF2667088.1"/>
    <property type="molecule type" value="Genomic_DNA"/>
</dbReference>
<evidence type="ECO:0000313" key="2">
    <source>
        <dbReference type="Proteomes" id="UP000799302"/>
    </source>
</evidence>